<accession>A0A1I6MD48</accession>
<gene>
    <name evidence="2" type="ORF">SAMN05421771_2327</name>
</gene>
<dbReference type="GO" id="GO:0030151">
    <property type="term" value="F:molybdenum ion binding"/>
    <property type="evidence" value="ECO:0007669"/>
    <property type="project" value="InterPro"/>
</dbReference>
<dbReference type="Proteomes" id="UP000199024">
    <property type="component" value="Unassembled WGS sequence"/>
</dbReference>
<dbReference type="EMBL" id="FOZL01000001">
    <property type="protein sequence ID" value="SFS13517.1"/>
    <property type="molecule type" value="Genomic_DNA"/>
</dbReference>
<organism evidence="2 3">
    <name type="scientific">Granulicella pectinivorans</name>
    <dbReference type="NCBI Taxonomy" id="474950"/>
    <lineage>
        <taxon>Bacteria</taxon>
        <taxon>Pseudomonadati</taxon>
        <taxon>Acidobacteriota</taxon>
        <taxon>Terriglobia</taxon>
        <taxon>Terriglobales</taxon>
        <taxon>Acidobacteriaceae</taxon>
        <taxon>Granulicella</taxon>
    </lineage>
</organism>
<dbReference type="PROSITE" id="PS51340">
    <property type="entry name" value="MOSC"/>
    <property type="match status" value="1"/>
</dbReference>
<dbReference type="InterPro" id="IPR011037">
    <property type="entry name" value="Pyrv_Knase-like_insert_dom_sf"/>
</dbReference>
<dbReference type="SUPFAM" id="SSF50800">
    <property type="entry name" value="PK beta-barrel domain-like"/>
    <property type="match status" value="1"/>
</dbReference>
<dbReference type="OrthoDB" id="9789048at2"/>
<keyword evidence="3" id="KW-1185">Reference proteome</keyword>
<dbReference type="Pfam" id="PF03473">
    <property type="entry name" value="MOSC"/>
    <property type="match status" value="1"/>
</dbReference>
<dbReference type="InterPro" id="IPR005302">
    <property type="entry name" value="MoCF_Sase_C"/>
</dbReference>
<reference evidence="2 3" key="1">
    <citation type="submission" date="2016-10" db="EMBL/GenBank/DDBJ databases">
        <authorList>
            <person name="de Groot N.N."/>
        </authorList>
    </citation>
    <scope>NUCLEOTIDE SEQUENCE [LARGE SCALE GENOMIC DNA]</scope>
    <source>
        <strain evidence="2 3">DSM 21001</strain>
    </source>
</reference>
<dbReference type="PANTHER" id="PTHR36930:SF1">
    <property type="entry name" value="MOSC DOMAIN-CONTAINING PROTEIN"/>
    <property type="match status" value="1"/>
</dbReference>
<dbReference type="Gene3D" id="2.40.33.20">
    <property type="entry name" value="PK beta-barrel domain-like"/>
    <property type="match status" value="1"/>
</dbReference>
<dbReference type="PANTHER" id="PTHR36930">
    <property type="entry name" value="METAL-SULFUR CLUSTER BIOSYNTHESIS PROTEINS YUAD-RELATED"/>
    <property type="match status" value="1"/>
</dbReference>
<proteinExistence type="predicted"/>
<name>A0A1I6MD48_9BACT</name>
<evidence type="ECO:0000313" key="2">
    <source>
        <dbReference type="EMBL" id="SFS13517.1"/>
    </source>
</evidence>
<evidence type="ECO:0000313" key="3">
    <source>
        <dbReference type="Proteomes" id="UP000199024"/>
    </source>
</evidence>
<protein>
    <submittedName>
        <fullName evidence="2">MOSC domain-containing protein</fullName>
    </submittedName>
</protein>
<dbReference type="InterPro" id="IPR052716">
    <property type="entry name" value="MOSC_domain"/>
</dbReference>
<feature type="domain" description="MOSC" evidence="1">
    <location>
        <begin position="20"/>
        <end position="159"/>
    </location>
</feature>
<dbReference type="GO" id="GO:0003824">
    <property type="term" value="F:catalytic activity"/>
    <property type="evidence" value="ECO:0007669"/>
    <property type="project" value="InterPro"/>
</dbReference>
<dbReference type="AlphaFoldDB" id="A0A1I6MD48"/>
<sequence length="171" mass="18362">MAAPILIATSLSPTHSFSKTPQPSIHLEANYGVRGDAHAGRTTQHIYIKRKDPKRANLTQVHLLHAELLNELSLQPGHMGENLTTRGIDLHALPTGAILTIGEATIEITGYRTPCSQINGLRPKLMNAVFTEDKKPNAGIMGIILTSGEVHPGDTIEVTLPPEPHVALGPV</sequence>
<dbReference type="RefSeq" id="WP_089839283.1">
    <property type="nucleotide sequence ID" value="NZ_FOZL01000001.1"/>
</dbReference>
<dbReference type="GO" id="GO:0030170">
    <property type="term" value="F:pyridoxal phosphate binding"/>
    <property type="evidence" value="ECO:0007669"/>
    <property type="project" value="InterPro"/>
</dbReference>
<evidence type="ECO:0000259" key="1">
    <source>
        <dbReference type="PROSITE" id="PS51340"/>
    </source>
</evidence>
<dbReference type="STRING" id="474950.SAMN05421771_2327"/>